<name>A0AAV5AFJ1_9AGAM</name>
<protein>
    <submittedName>
        <fullName evidence="1">Uncharacterized protein</fullName>
    </submittedName>
</protein>
<organism evidence="1 2">
    <name type="scientific">Clathrus columnatus</name>
    <dbReference type="NCBI Taxonomy" id="1419009"/>
    <lineage>
        <taxon>Eukaryota</taxon>
        <taxon>Fungi</taxon>
        <taxon>Dikarya</taxon>
        <taxon>Basidiomycota</taxon>
        <taxon>Agaricomycotina</taxon>
        <taxon>Agaricomycetes</taxon>
        <taxon>Phallomycetidae</taxon>
        <taxon>Phallales</taxon>
        <taxon>Clathraceae</taxon>
        <taxon>Clathrus</taxon>
    </lineage>
</organism>
<proteinExistence type="predicted"/>
<dbReference type="EMBL" id="BPWL01000006">
    <property type="protein sequence ID" value="GJJ11675.1"/>
    <property type="molecule type" value="Genomic_DNA"/>
</dbReference>
<accession>A0AAV5AFJ1</accession>
<dbReference type="Proteomes" id="UP001050691">
    <property type="component" value="Unassembled WGS sequence"/>
</dbReference>
<evidence type="ECO:0000313" key="1">
    <source>
        <dbReference type="EMBL" id="GJJ11675.1"/>
    </source>
</evidence>
<keyword evidence="2" id="KW-1185">Reference proteome</keyword>
<dbReference type="AlphaFoldDB" id="A0AAV5AFJ1"/>
<comment type="caution">
    <text evidence="1">The sequence shown here is derived from an EMBL/GenBank/DDBJ whole genome shotgun (WGS) entry which is preliminary data.</text>
</comment>
<gene>
    <name evidence="1" type="ORF">Clacol_005911</name>
</gene>
<evidence type="ECO:0000313" key="2">
    <source>
        <dbReference type="Proteomes" id="UP001050691"/>
    </source>
</evidence>
<reference evidence="1" key="1">
    <citation type="submission" date="2021-10" db="EMBL/GenBank/DDBJ databases">
        <title>De novo Genome Assembly of Clathrus columnatus (Basidiomycota, Fungi) Using Illumina and Nanopore Sequence Data.</title>
        <authorList>
            <person name="Ogiso-Tanaka E."/>
            <person name="Itagaki H."/>
            <person name="Hosoya T."/>
            <person name="Hosaka K."/>
        </authorList>
    </citation>
    <scope>NUCLEOTIDE SEQUENCE</scope>
    <source>
        <strain evidence="1">MO-923</strain>
    </source>
</reference>
<sequence length="215" mass="22699">MTTLEIPPYSRKHSSSPMATLLSGNSPLSAAALQIQASLESATAVAGTIYQSLGLHKASAQDVRHEFASLSATIAYTDLFYTSKDQATSIVNDLPDTCTEDFVLEQAPKGAAVFAALSRTTASINSLQGPVSEEEGIAILNSYKEAQAKFTVVVLAYGSRAGSIEHGASGISEYGVGRTLALFKVALGQKITINPDMTNTYHVKPDRSVVENLNA</sequence>